<protein>
    <recommendedName>
        <fullName evidence="10">Ig-like domain-containing protein</fullName>
    </recommendedName>
</protein>
<feature type="compositionally biased region" description="Polar residues" evidence="8">
    <location>
        <begin position="389"/>
        <end position="401"/>
    </location>
</feature>
<evidence type="ECO:0000256" key="7">
    <source>
        <dbReference type="ARBA" id="ARBA00023180"/>
    </source>
</evidence>
<keyword evidence="9" id="KW-0812">Transmembrane</keyword>
<dbReference type="PROSITE" id="PS50835">
    <property type="entry name" value="IG_LIKE"/>
    <property type="match status" value="2"/>
</dbReference>
<dbReference type="Proteomes" id="UP000007635">
    <property type="component" value="Chromosome VII"/>
</dbReference>
<comment type="subcellular location">
    <subcellularLocation>
        <location evidence="1">Cell membrane</location>
    </subcellularLocation>
</comment>
<dbReference type="SMART" id="SM00406">
    <property type="entry name" value="IGv"/>
    <property type="match status" value="2"/>
</dbReference>
<keyword evidence="4" id="KW-0391">Immunity</keyword>
<name>A0AAQ4PQC4_GASAC</name>
<dbReference type="InterPro" id="IPR003599">
    <property type="entry name" value="Ig_sub"/>
</dbReference>
<dbReference type="GeneTree" id="ENSGT00950000182968"/>
<evidence type="ECO:0000256" key="6">
    <source>
        <dbReference type="ARBA" id="ARBA00023157"/>
    </source>
</evidence>
<accession>A0AAQ4PQC4</accession>
<dbReference type="SMART" id="SM00408">
    <property type="entry name" value="IGc2"/>
    <property type="match status" value="1"/>
</dbReference>
<evidence type="ECO:0000256" key="1">
    <source>
        <dbReference type="ARBA" id="ARBA00004236"/>
    </source>
</evidence>
<dbReference type="GO" id="GO:0002376">
    <property type="term" value="P:immune system process"/>
    <property type="evidence" value="ECO:0007669"/>
    <property type="project" value="UniProtKB-KW"/>
</dbReference>
<reference evidence="11" key="3">
    <citation type="submission" date="2025-09" db="UniProtKB">
        <authorList>
            <consortium name="Ensembl"/>
        </authorList>
    </citation>
    <scope>IDENTIFICATION</scope>
</reference>
<dbReference type="InterPro" id="IPR036179">
    <property type="entry name" value="Ig-like_dom_sf"/>
</dbReference>
<dbReference type="SMART" id="SM00409">
    <property type="entry name" value="IG"/>
    <property type="match status" value="2"/>
</dbReference>
<evidence type="ECO:0000256" key="2">
    <source>
        <dbReference type="ARBA" id="ARBA00022475"/>
    </source>
</evidence>
<dbReference type="Pfam" id="PF07686">
    <property type="entry name" value="V-set"/>
    <property type="match status" value="2"/>
</dbReference>
<dbReference type="PANTHER" id="PTHR19433">
    <property type="entry name" value="T-CELL RECEPTOR ALPHA CHAIN V REGION-RELATED"/>
    <property type="match status" value="1"/>
</dbReference>
<evidence type="ECO:0000256" key="3">
    <source>
        <dbReference type="ARBA" id="ARBA00022729"/>
    </source>
</evidence>
<keyword evidence="12" id="KW-1185">Reference proteome</keyword>
<keyword evidence="6" id="KW-1015">Disulfide bond</keyword>
<dbReference type="GO" id="GO:0009617">
    <property type="term" value="P:response to bacterium"/>
    <property type="evidence" value="ECO:0007669"/>
    <property type="project" value="TreeGrafter"/>
</dbReference>
<reference evidence="11 12" key="1">
    <citation type="journal article" date="2021" name="G3 (Bethesda)">
        <title>Improved contiguity of the threespine stickleback genome using long-read sequencing.</title>
        <authorList>
            <person name="Nath S."/>
            <person name="Shaw D.E."/>
            <person name="White M.A."/>
        </authorList>
    </citation>
    <scope>NUCLEOTIDE SEQUENCE [LARGE SCALE GENOMIC DNA]</scope>
    <source>
        <strain evidence="11 12">Lake Benthic</strain>
    </source>
</reference>
<evidence type="ECO:0000256" key="4">
    <source>
        <dbReference type="ARBA" id="ARBA00022859"/>
    </source>
</evidence>
<feature type="domain" description="Ig-like" evidence="10">
    <location>
        <begin position="200"/>
        <end position="290"/>
    </location>
</feature>
<dbReference type="InterPro" id="IPR013106">
    <property type="entry name" value="Ig_V-set"/>
</dbReference>
<keyword evidence="9" id="KW-1133">Transmembrane helix</keyword>
<evidence type="ECO:0000313" key="11">
    <source>
        <dbReference type="Ensembl" id="ENSGACP00000040051.1"/>
    </source>
</evidence>
<dbReference type="Ensembl" id="ENSGACT00000061302.1">
    <property type="protein sequence ID" value="ENSGACP00000040051.1"/>
    <property type="gene ID" value="ENSGACG00000023878.1"/>
</dbReference>
<dbReference type="InterPro" id="IPR003598">
    <property type="entry name" value="Ig_sub2"/>
</dbReference>
<reference evidence="11" key="2">
    <citation type="submission" date="2025-08" db="UniProtKB">
        <authorList>
            <consortium name="Ensembl"/>
        </authorList>
    </citation>
    <scope>IDENTIFICATION</scope>
</reference>
<dbReference type="AlphaFoldDB" id="A0AAQ4PQC4"/>
<evidence type="ECO:0000313" key="12">
    <source>
        <dbReference type="Proteomes" id="UP000007635"/>
    </source>
</evidence>
<dbReference type="InterPro" id="IPR013783">
    <property type="entry name" value="Ig-like_fold"/>
</dbReference>
<dbReference type="InterPro" id="IPR007110">
    <property type="entry name" value="Ig-like_dom"/>
</dbReference>
<feature type="region of interest" description="Disordered" evidence="8">
    <location>
        <begin position="381"/>
        <end position="401"/>
    </location>
</feature>
<keyword evidence="3" id="KW-0732">Signal</keyword>
<evidence type="ECO:0000256" key="9">
    <source>
        <dbReference type="SAM" id="Phobius"/>
    </source>
</evidence>
<feature type="transmembrane region" description="Helical" evidence="9">
    <location>
        <begin position="314"/>
        <end position="336"/>
    </location>
</feature>
<keyword evidence="7" id="KW-0325">Glycoprotein</keyword>
<organism evidence="11 12">
    <name type="scientific">Gasterosteus aculeatus aculeatus</name>
    <name type="common">three-spined stickleback</name>
    <dbReference type="NCBI Taxonomy" id="481459"/>
    <lineage>
        <taxon>Eukaryota</taxon>
        <taxon>Metazoa</taxon>
        <taxon>Chordata</taxon>
        <taxon>Craniata</taxon>
        <taxon>Vertebrata</taxon>
        <taxon>Euteleostomi</taxon>
        <taxon>Actinopterygii</taxon>
        <taxon>Neopterygii</taxon>
        <taxon>Teleostei</taxon>
        <taxon>Neoteleostei</taxon>
        <taxon>Acanthomorphata</taxon>
        <taxon>Eupercaria</taxon>
        <taxon>Perciformes</taxon>
        <taxon>Cottioidei</taxon>
        <taxon>Gasterosteales</taxon>
        <taxon>Gasterosteidae</taxon>
        <taxon>Gasterosteus</taxon>
    </lineage>
</organism>
<feature type="domain" description="Ig-like" evidence="10">
    <location>
        <begin position="72"/>
        <end position="174"/>
    </location>
</feature>
<evidence type="ECO:0000256" key="8">
    <source>
        <dbReference type="SAM" id="MobiDB-lite"/>
    </source>
</evidence>
<dbReference type="SUPFAM" id="SSF48726">
    <property type="entry name" value="Immunoglobulin"/>
    <property type="match status" value="2"/>
</dbReference>
<keyword evidence="2" id="KW-1003">Cell membrane</keyword>
<evidence type="ECO:0000256" key="5">
    <source>
        <dbReference type="ARBA" id="ARBA00023136"/>
    </source>
</evidence>
<sequence>MKIVLIQHNNFNTMTSAKFIFYLTCLSLGKMGELCFSDFSLNLLKCVATPDGIASDELIHSMKCNRFFSCIASVQTTDLDSSSSVYQGNSFLSVQTGGNLTLKCFHEASSAGRVHWFKHILGQKPRLISSSYRLSKVTFNAEFKNPRFTVDTENNRNHLTITDLQIKDSATYNCLRGNAYKLDFLTITTVSVQGSSSNIPALLHQSPSETIQPGGSVTLNCTVQTGTCDGQHSVYWFKDSEESHPALIYTDGGSTDQCERKPNTQTHTCDYNLPMESLNLSHAGTYYCAVASCGHILFGNGTKLDFKDEKDSRIYFLSGALTFTIILNVLLVFLLCMMNKRNRCEVTESHARYSAPFTPNTEGEQNESNIQYAAVREQKMSRSRRQRNNLETECTYSTIKQ</sequence>
<keyword evidence="5 9" id="KW-0472">Membrane</keyword>
<dbReference type="PANTHER" id="PTHR19433:SF133">
    <property type="entry name" value="IMMUNE-TYPE RECEPTOR 5 PRECURSOR-RELATED"/>
    <property type="match status" value="1"/>
</dbReference>
<dbReference type="InterPro" id="IPR052051">
    <property type="entry name" value="TCR_complex_component"/>
</dbReference>
<dbReference type="Gene3D" id="2.60.40.10">
    <property type="entry name" value="Immunoglobulins"/>
    <property type="match status" value="2"/>
</dbReference>
<proteinExistence type="predicted"/>
<evidence type="ECO:0000259" key="10">
    <source>
        <dbReference type="PROSITE" id="PS50835"/>
    </source>
</evidence>
<dbReference type="GO" id="GO:0005886">
    <property type="term" value="C:plasma membrane"/>
    <property type="evidence" value="ECO:0007669"/>
    <property type="project" value="UniProtKB-SubCell"/>
</dbReference>